<accession>A0ABW5XYY8</accession>
<evidence type="ECO:0008006" key="3">
    <source>
        <dbReference type="Google" id="ProtNLM"/>
    </source>
</evidence>
<dbReference type="RefSeq" id="WP_380147326.1">
    <property type="nucleotide sequence ID" value="NZ_JBHUOR010000037.1"/>
</dbReference>
<reference evidence="2" key="1">
    <citation type="journal article" date="2019" name="Int. J. Syst. Evol. Microbiol.">
        <title>The Global Catalogue of Microorganisms (GCM) 10K type strain sequencing project: providing services to taxonomists for standard genome sequencing and annotation.</title>
        <authorList>
            <consortium name="The Broad Institute Genomics Platform"/>
            <consortium name="The Broad Institute Genome Sequencing Center for Infectious Disease"/>
            <person name="Wu L."/>
            <person name="Ma J."/>
        </authorList>
    </citation>
    <scope>NUCLEOTIDE SEQUENCE [LARGE SCALE GENOMIC DNA]</scope>
    <source>
        <strain evidence="2">KCTC 33522</strain>
    </source>
</reference>
<gene>
    <name evidence="1" type="ORF">ACFSY7_06850</name>
</gene>
<proteinExistence type="predicted"/>
<comment type="caution">
    <text evidence="1">The sequence shown here is derived from an EMBL/GenBank/DDBJ whole genome shotgun (WGS) entry which is preliminary data.</text>
</comment>
<organism evidence="1 2">
    <name type="scientific">Kurthia populi</name>
    <dbReference type="NCBI Taxonomy" id="1562132"/>
    <lineage>
        <taxon>Bacteria</taxon>
        <taxon>Bacillati</taxon>
        <taxon>Bacillota</taxon>
        <taxon>Bacilli</taxon>
        <taxon>Bacillales</taxon>
        <taxon>Caryophanaceae</taxon>
        <taxon>Kurthia</taxon>
    </lineage>
</organism>
<name>A0ABW5XYY8_9BACL</name>
<dbReference type="EMBL" id="JBHUOR010000037">
    <property type="protein sequence ID" value="MFD2868211.1"/>
    <property type="molecule type" value="Genomic_DNA"/>
</dbReference>
<evidence type="ECO:0000313" key="2">
    <source>
        <dbReference type="Proteomes" id="UP001597568"/>
    </source>
</evidence>
<dbReference type="Proteomes" id="UP001597568">
    <property type="component" value="Unassembled WGS sequence"/>
</dbReference>
<keyword evidence="2" id="KW-1185">Reference proteome</keyword>
<dbReference type="InterPro" id="IPR037126">
    <property type="entry name" value="PdaC/RsiV-like_sf"/>
</dbReference>
<sequence length="59" mass="6665">MRSKKCYIIQPAIHYADNKSTIAGHAFYYTSTSEVKVVFDPYELASFADGMKTVSIKIK</sequence>
<protein>
    <recommendedName>
        <fullName evidence="3">Peptidase C39-like domain-containing protein</fullName>
    </recommendedName>
</protein>
<dbReference type="Gene3D" id="3.90.640.20">
    <property type="entry name" value="Heat-shock cognate protein, ATPase"/>
    <property type="match status" value="1"/>
</dbReference>
<evidence type="ECO:0000313" key="1">
    <source>
        <dbReference type="EMBL" id="MFD2868211.1"/>
    </source>
</evidence>